<reference evidence="2" key="1">
    <citation type="submission" date="2020-11" db="EMBL/GenBank/DDBJ databases">
        <title>Adaptations for nitrogen fixation in a non-lichenized fungal sporocarp promotes dispersal by wood-feeding termites.</title>
        <authorList>
            <consortium name="DOE Joint Genome Institute"/>
            <person name="Koch R.A."/>
            <person name="Yoon G."/>
            <person name="Arayal U."/>
            <person name="Lail K."/>
            <person name="Amirebrahimi M."/>
            <person name="Labutti K."/>
            <person name="Lipzen A."/>
            <person name="Riley R."/>
            <person name="Barry K."/>
            <person name="Henrissat B."/>
            <person name="Grigoriev I.V."/>
            <person name="Herr J.R."/>
            <person name="Aime M.C."/>
        </authorList>
    </citation>
    <scope>NUCLEOTIDE SEQUENCE</scope>
    <source>
        <strain evidence="2">MCA 3950</strain>
    </source>
</reference>
<protein>
    <submittedName>
        <fullName evidence="2">Uncharacterized protein</fullName>
    </submittedName>
</protein>
<dbReference type="AlphaFoldDB" id="A0A9P7VJ24"/>
<dbReference type="GeneID" id="66100082"/>
<evidence type="ECO:0000256" key="1">
    <source>
        <dbReference type="SAM" id="MobiDB-lite"/>
    </source>
</evidence>
<evidence type="ECO:0000313" key="3">
    <source>
        <dbReference type="Proteomes" id="UP000812287"/>
    </source>
</evidence>
<dbReference type="OrthoDB" id="2104739at2759"/>
<dbReference type="Proteomes" id="UP000812287">
    <property type="component" value="Unassembled WGS sequence"/>
</dbReference>
<name>A0A9P7VJ24_9AGAR</name>
<organism evidence="2 3">
    <name type="scientific">Guyanagaster necrorhizus</name>
    <dbReference type="NCBI Taxonomy" id="856835"/>
    <lineage>
        <taxon>Eukaryota</taxon>
        <taxon>Fungi</taxon>
        <taxon>Dikarya</taxon>
        <taxon>Basidiomycota</taxon>
        <taxon>Agaricomycotina</taxon>
        <taxon>Agaricomycetes</taxon>
        <taxon>Agaricomycetidae</taxon>
        <taxon>Agaricales</taxon>
        <taxon>Marasmiineae</taxon>
        <taxon>Physalacriaceae</taxon>
        <taxon>Guyanagaster</taxon>
    </lineage>
</organism>
<dbReference type="RefSeq" id="XP_043035027.1">
    <property type="nucleotide sequence ID" value="XM_043177795.1"/>
</dbReference>
<evidence type="ECO:0000313" key="2">
    <source>
        <dbReference type="EMBL" id="KAG7441527.1"/>
    </source>
</evidence>
<proteinExistence type="predicted"/>
<feature type="region of interest" description="Disordered" evidence="1">
    <location>
        <begin position="180"/>
        <end position="208"/>
    </location>
</feature>
<keyword evidence="3" id="KW-1185">Reference proteome</keyword>
<comment type="caution">
    <text evidence="2">The sequence shown here is derived from an EMBL/GenBank/DDBJ whole genome shotgun (WGS) entry which is preliminary data.</text>
</comment>
<accession>A0A9P7VJ24</accession>
<gene>
    <name evidence="2" type="ORF">BT62DRAFT_1011547</name>
</gene>
<sequence>MGNTHAAIEAYRRTLDIIHQGLSCLGRDGTVLQDAGQYGGRAKSNVCKMSEKRSMKLDVKGVQLRCEVQYTEGDLGDLDVLQSQFGEGTLGPHEEGMEAPANNVSAARSFCSHGFKTRKFAWECGGHEEGELFLHHTEKCDSDLVIPITDAVRIRNSTTSKTFESVPVFLAEYRAMPKRVQSPPHLGKARTRRTGDENLDITPPPTVDHRNLQRALSRMVGKRQMLENDSLKRDGFFANLTAVASSRHEHRSGCDIENVVKAVGPSRALRNLVPLSDPRHPPAILCARVLGYTLTEAPRLTLAVIVWQNLSTNVVMTTFTCLGEPIFSACVAYHPSRPDVKYLLEFCRYVQEQPSLSFSTAKKAALFFLRDGYHCMFKTDMYDQECFDQNSSAVPAQNPNCDWEPPQCTFIYTSFMMHEWEASIWAAISMFGAGSGSHRLENILTWLRGFKL</sequence>
<dbReference type="EMBL" id="MU250559">
    <property type="protein sequence ID" value="KAG7441527.1"/>
    <property type="molecule type" value="Genomic_DNA"/>
</dbReference>